<protein>
    <submittedName>
        <fullName evidence="1">Lysophospholipase L1</fullName>
    </submittedName>
</protein>
<gene>
    <name evidence="1" type="ORF">SAMN05720469_1303</name>
</gene>
<dbReference type="Proteomes" id="UP000184275">
    <property type="component" value="Unassembled WGS sequence"/>
</dbReference>
<evidence type="ECO:0000313" key="2">
    <source>
        <dbReference type="Proteomes" id="UP000184275"/>
    </source>
</evidence>
<dbReference type="CDD" id="cd00229">
    <property type="entry name" value="SGNH_hydrolase"/>
    <property type="match status" value="1"/>
</dbReference>
<accession>A0A1M6XBA0</accession>
<dbReference type="GO" id="GO:0016788">
    <property type="term" value="F:hydrolase activity, acting on ester bonds"/>
    <property type="evidence" value="ECO:0007669"/>
    <property type="project" value="UniProtKB-ARBA"/>
</dbReference>
<dbReference type="Gene3D" id="3.40.50.1110">
    <property type="entry name" value="SGNH hydrolase"/>
    <property type="match status" value="1"/>
</dbReference>
<dbReference type="SUPFAM" id="SSF52266">
    <property type="entry name" value="SGNH hydrolase"/>
    <property type="match status" value="1"/>
</dbReference>
<name>A0A1M6XBA0_9BACT</name>
<dbReference type="AlphaFoldDB" id="A0A1M6XBA0"/>
<dbReference type="EMBL" id="FRAW01000030">
    <property type="protein sequence ID" value="SHL03065.1"/>
    <property type="molecule type" value="Genomic_DNA"/>
</dbReference>
<sequence length="440" mass="47776">MKTWKTMLALTAAWGVLAFSYAIVPNKLVSGGLPAYTGTGSTDYLTDGFLTNWKSSSAKEIAIHVGQGPEKLLVNWESYGDCAWAVDFTSGCGHSGVALSNFKILTSANSSDGFDGDWETAATIQNNPVMARGVQIDFAGKSWFKLQSEGDVGQILEIEAFDMTEGGTDTWFFMGTSISQMGLKQQETDSTTAQLIHARFPEYTPAMLRGGIGCINSAEVVEHLGDYLEYAGNVKYWAIEMGTNDAWGGGDWNLSTFVANMQTIIDSAKAHGITPVIARIIATDSVKAGWQIHPRFLEALDSLVRENGLPQGPDFYSHFLEHPEWIGGDGVHPEANSGGKAMHRLWAEALSPLYEKSDSSETALASNFTRFAVPQVSVQGKNITLSNVEKNASVRLVSVMGHVEEIRPHGDSFQAQVASGRYVLLVHEINRQISIPVSVK</sequence>
<reference evidence="2" key="1">
    <citation type="submission" date="2016-11" db="EMBL/GenBank/DDBJ databases">
        <authorList>
            <person name="Varghese N."/>
            <person name="Submissions S."/>
        </authorList>
    </citation>
    <scope>NUCLEOTIDE SEQUENCE [LARGE SCALE GENOMIC DNA]</scope>
    <source>
        <strain evidence="2">UWOS</strain>
    </source>
</reference>
<organism evidence="1 2">
    <name type="scientific">Fibrobacter intestinalis</name>
    <dbReference type="NCBI Taxonomy" id="28122"/>
    <lineage>
        <taxon>Bacteria</taxon>
        <taxon>Pseudomonadati</taxon>
        <taxon>Fibrobacterota</taxon>
        <taxon>Fibrobacteria</taxon>
        <taxon>Fibrobacterales</taxon>
        <taxon>Fibrobacteraceae</taxon>
        <taxon>Fibrobacter</taxon>
    </lineage>
</organism>
<dbReference type="InterPro" id="IPR036514">
    <property type="entry name" value="SGNH_hydro_sf"/>
</dbReference>
<evidence type="ECO:0000313" key="1">
    <source>
        <dbReference type="EMBL" id="SHL03065.1"/>
    </source>
</evidence>
<proteinExistence type="predicted"/>
<keyword evidence="2" id="KW-1185">Reference proteome</keyword>
<dbReference type="RefSeq" id="WP_143159465.1">
    <property type="nucleotide sequence ID" value="NZ_FRAW01000030.1"/>
</dbReference>